<dbReference type="PANTHER" id="PTHR42038:SF2">
    <property type="entry name" value="TERPENE CYCLASE AUSL"/>
    <property type="match status" value="1"/>
</dbReference>
<feature type="transmembrane region" description="Helical" evidence="6">
    <location>
        <begin position="54"/>
        <end position="72"/>
    </location>
</feature>
<reference evidence="7 8" key="2">
    <citation type="journal article" date="2013" name="PLoS Genet.">
        <title>Comparative genome structure, secondary metabolite, and effector coding capacity across Cochliobolus pathogens.</title>
        <authorList>
            <person name="Condon B.J."/>
            <person name="Leng Y."/>
            <person name="Wu D."/>
            <person name="Bushley K.E."/>
            <person name="Ohm R.A."/>
            <person name="Otillar R."/>
            <person name="Martin J."/>
            <person name="Schackwitz W."/>
            <person name="Grimwood J."/>
            <person name="MohdZainudin N."/>
            <person name="Xue C."/>
            <person name="Wang R."/>
            <person name="Manning V.A."/>
            <person name="Dhillon B."/>
            <person name="Tu Z.J."/>
            <person name="Steffenson B.J."/>
            <person name="Salamov A."/>
            <person name="Sun H."/>
            <person name="Lowry S."/>
            <person name="LaButti K."/>
            <person name="Han J."/>
            <person name="Copeland A."/>
            <person name="Lindquist E."/>
            <person name="Barry K."/>
            <person name="Schmutz J."/>
            <person name="Baker S.E."/>
            <person name="Ciuffetti L.M."/>
            <person name="Grigoriev I.V."/>
            <person name="Zhong S."/>
            <person name="Turgeon B.G."/>
        </authorList>
    </citation>
    <scope>NUCLEOTIDE SEQUENCE [LARGE SCALE GENOMIC DNA]</scope>
    <source>
        <strain evidence="8">28A</strain>
    </source>
</reference>
<comment type="subcellular location">
    <subcellularLocation>
        <location evidence="1">Membrane</location>
        <topology evidence="1">Multi-pass membrane protein</topology>
    </subcellularLocation>
</comment>
<comment type="similarity">
    <text evidence="2">Belongs to the paxB family.</text>
</comment>
<protein>
    <submittedName>
        <fullName evidence="7">Uncharacterized protein</fullName>
    </submittedName>
</protein>
<feature type="transmembrane region" description="Helical" evidence="6">
    <location>
        <begin position="117"/>
        <end position="134"/>
    </location>
</feature>
<dbReference type="OrthoDB" id="5294024at2759"/>
<evidence type="ECO:0000256" key="4">
    <source>
        <dbReference type="ARBA" id="ARBA00022989"/>
    </source>
</evidence>
<dbReference type="Pfam" id="PF25129">
    <property type="entry name" value="Pyr4-TMTC"/>
    <property type="match status" value="1"/>
</dbReference>
<evidence type="ECO:0000256" key="3">
    <source>
        <dbReference type="ARBA" id="ARBA00022692"/>
    </source>
</evidence>
<keyword evidence="5 6" id="KW-0472">Membrane</keyword>
<evidence type="ECO:0000313" key="8">
    <source>
        <dbReference type="Proteomes" id="UP000016935"/>
    </source>
</evidence>
<dbReference type="Proteomes" id="UP000016935">
    <property type="component" value="Unassembled WGS sequence"/>
</dbReference>
<reference evidence="7 8" key="1">
    <citation type="journal article" date="2012" name="PLoS Pathog.">
        <title>Diverse lifestyles and strategies of plant pathogenesis encoded in the genomes of eighteen Dothideomycetes fungi.</title>
        <authorList>
            <person name="Ohm R.A."/>
            <person name="Feau N."/>
            <person name="Henrissat B."/>
            <person name="Schoch C.L."/>
            <person name="Horwitz B.A."/>
            <person name="Barry K.W."/>
            <person name="Condon B.J."/>
            <person name="Copeland A.C."/>
            <person name="Dhillon B."/>
            <person name="Glaser F."/>
            <person name="Hesse C.N."/>
            <person name="Kosti I."/>
            <person name="LaButti K."/>
            <person name="Lindquist E.A."/>
            <person name="Lucas S."/>
            <person name="Salamov A.A."/>
            <person name="Bradshaw R.E."/>
            <person name="Ciuffetti L."/>
            <person name="Hamelin R.C."/>
            <person name="Kema G.H.J."/>
            <person name="Lawrence C."/>
            <person name="Scott J.A."/>
            <person name="Spatafora J.W."/>
            <person name="Turgeon B.G."/>
            <person name="de Wit P.J.G.M."/>
            <person name="Zhong S."/>
            <person name="Goodwin S.B."/>
            <person name="Grigoriev I.V."/>
        </authorList>
    </citation>
    <scope>NUCLEOTIDE SEQUENCE [LARGE SCALE GENOMIC DNA]</scope>
    <source>
        <strain evidence="8">28A</strain>
    </source>
</reference>
<name>R0J2Y1_EXST2</name>
<dbReference type="HOGENOM" id="CLU_087059_0_1_1"/>
<feature type="transmembrane region" description="Helical" evidence="6">
    <location>
        <begin position="176"/>
        <end position="196"/>
    </location>
</feature>
<feature type="transmembrane region" description="Helical" evidence="6">
    <location>
        <begin position="208"/>
        <end position="230"/>
    </location>
</feature>
<evidence type="ECO:0000313" key="7">
    <source>
        <dbReference type="EMBL" id="EOA91096.1"/>
    </source>
</evidence>
<accession>R0J2Y1</accession>
<dbReference type="InterPro" id="IPR039020">
    <property type="entry name" value="PaxB-like"/>
</dbReference>
<dbReference type="GeneID" id="19404153"/>
<dbReference type="GO" id="GO:0016829">
    <property type="term" value="F:lyase activity"/>
    <property type="evidence" value="ECO:0007669"/>
    <property type="project" value="InterPro"/>
</dbReference>
<dbReference type="eggNOG" id="ENOG502RZAD">
    <property type="taxonomic scope" value="Eukaryota"/>
</dbReference>
<feature type="transmembrane region" description="Helical" evidence="6">
    <location>
        <begin position="20"/>
        <end position="42"/>
    </location>
</feature>
<keyword evidence="3 6" id="KW-0812">Transmembrane</keyword>
<dbReference type="GO" id="GO:0016020">
    <property type="term" value="C:membrane"/>
    <property type="evidence" value="ECO:0007669"/>
    <property type="project" value="UniProtKB-SubCell"/>
</dbReference>
<sequence>MGFHLPLNKIDQVNQPPLYFLQVQDGLILSVSISWTIAYILYIRQGLRDKSYGMPLFALCGNVAWELLFGVVMPTSAAQVVAFVPWLAIDVGIIYTTWKFGPEEWKNSPLVARNLRWILLLGIAITTGAFWAFIKTVGIDPASFYLGYSDQFLISCTSLVQILRRGSTAGHSWGIWFYRTFGTFLSIVLFAWRYYFYPQSYPRVAEPIVVFFFFASEVLDVSYAFVYYHIEKQNKLKKN</sequence>
<organism evidence="7 8">
    <name type="scientific">Exserohilum turcicum (strain 28A)</name>
    <name type="common">Northern leaf blight fungus</name>
    <name type="synonym">Setosphaeria turcica</name>
    <dbReference type="NCBI Taxonomy" id="671987"/>
    <lineage>
        <taxon>Eukaryota</taxon>
        <taxon>Fungi</taxon>
        <taxon>Dikarya</taxon>
        <taxon>Ascomycota</taxon>
        <taxon>Pezizomycotina</taxon>
        <taxon>Dothideomycetes</taxon>
        <taxon>Pleosporomycetidae</taxon>
        <taxon>Pleosporales</taxon>
        <taxon>Pleosporineae</taxon>
        <taxon>Pleosporaceae</taxon>
        <taxon>Exserohilum</taxon>
    </lineage>
</organism>
<feature type="transmembrane region" description="Helical" evidence="6">
    <location>
        <begin position="146"/>
        <end position="164"/>
    </location>
</feature>
<dbReference type="EMBL" id="KB908482">
    <property type="protein sequence ID" value="EOA91096.1"/>
    <property type="molecule type" value="Genomic_DNA"/>
</dbReference>
<evidence type="ECO:0000256" key="6">
    <source>
        <dbReference type="SAM" id="Phobius"/>
    </source>
</evidence>
<dbReference type="PANTHER" id="PTHR42038">
    <property type="match status" value="1"/>
</dbReference>
<proteinExistence type="inferred from homology"/>
<dbReference type="AlphaFoldDB" id="R0J2Y1"/>
<feature type="transmembrane region" description="Helical" evidence="6">
    <location>
        <begin position="78"/>
        <end position="96"/>
    </location>
</feature>
<dbReference type="RefSeq" id="XP_008021319.1">
    <property type="nucleotide sequence ID" value="XM_008023128.1"/>
</dbReference>
<keyword evidence="8" id="KW-1185">Reference proteome</keyword>
<keyword evidence="4 6" id="KW-1133">Transmembrane helix</keyword>
<evidence type="ECO:0000256" key="1">
    <source>
        <dbReference type="ARBA" id="ARBA00004141"/>
    </source>
</evidence>
<evidence type="ECO:0000256" key="2">
    <source>
        <dbReference type="ARBA" id="ARBA00006757"/>
    </source>
</evidence>
<evidence type="ECO:0000256" key="5">
    <source>
        <dbReference type="ARBA" id="ARBA00023136"/>
    </source>
</evidence>
<gene>
    <name evidence="7" type="ORF">SETTUDRAFT_36580</name>
</gene>